<dbReference type="InterPro" id="IPR009057">
    <property type="entry name" value="Homeodomain-like_sf"/>
</dbReference>
<evidence type="ECO:0000313" key="8">
    <source>
        <dbReference type="Proteomes" id="UP001595816"/>
    </source>
</evidence>
<sequence>MSTANRPSEVAEPPRARGRRTRAQILERAADLFAARGGDAVSVAEIAAAAGAHPHQITYYFTSKDGLFVHAAFLLLLRDAARLEPLGRRQRTPESFRIVLARAALALPTVPLAVQAMSIAGRRPELRAVAQHNLAILFRQAERYLTGVMTRRGWVVDRTPEAETRTFWSTVLGARLVSESGFGGRSDDIDLAGVLTIRLP</sequence>
<dbReference type="Gene3D" id="1.10.357.10">
    <property type="entry name" value="Tetracycline Repressor, domain 2"/>
    <property type="match status" value="1"/>
</dbReference>
<protein>
    <submittedName>
        <fullName evidence="7">TetR/AcrR family transcriptional regulator C-terminal domain-containing protein</fullName>
    </submittedName>
</protein>
<dbReference type="Pfam" id="PF16914">
    <property type="entry name" value="TetR_C_12"/>
    <property type="match status" value="1"/>
</dbReference>
<dbReference type="RefSeq" id="WP_253762528.1">
    <property type="nucleotide sequence ID" value="NZ_JAMZDZ010000001.1"/>
</dbReference>
<dbReference type="SUPFAM" id="SSF46689">
    <property type="entry name" value="Homeodomain-like"/>
    <property type="match status" value="1"/>
</dbReference>
<evidence type="ECO:0000256" key="4">
    <source>
        <dbReference type="PROSITE-ProRule" id="PRU00335"/>
    </source>
</evidence>
<keyword evidence="2 4" id="KW-0238">DNA-binding</keyword>
<evidence type="ECO:0000259" key="6">
    <source>
        <dbReference type="PROSITE" id="PS50977"/>
    </source>
</evidence>
<dbReference type="EMBL" id="JBHSAY010000028">
    <property type="protein sequence ID" value="MFC4135944.1"/>
    <property type="molecule type" value="Genomic_DNA"/>
</dbReference>
<reference evidence="8" key="1">
    <citation type="journal article" date="2019" name="Int. J. Syst. Evol. Microbiol.">
        <title>The Global Catalogue of Microorganisms (GCM) 10K type strain sequencing project: providing services to taxonomists for standard genome sequencing and annotation.</title>
        <authorList>
            <consortium name="The Broad Institute Genomics Platform"/>
            <consortium name="The Broad Institute Genome Sequencing Center for Infectious Disease"/>
            <person name="Wu L."/>
            <person name="Ma J."/>
        </authorList>
    </citation>
    <scope>NUCLEOTIDE SEQUENCE [LARGE SCALE GENOMIC DNA]</scope>
    <source>
        <strain evidence="8">CGMCC 4.7289</strain>
    </source>
</reference>
<keyword evidence="3" id="KW-0804">Transcription</keyword>
<organism evidence="7 8">
    <name type="scientific">Hamadaea flava</name>
    <dbReference type="NCBI Taxonomy" id="1742688"/>
    <lineage>
        <taxon>Bacteria</taxon>
        <taxon>Bacillati</taxon>
        <taxon>Actinomycetota</taxon>
        <taxon>Actinomycetes</taxon>
        <taxon>Micromonosporales</taxon>
        <taxon>Micromonosporaceae</taxon>
        <taxon>Hamadaea</taxon>
    </lineage>
</organism>
<keyword evidence="8" id="KW-1185">Reference proteome</keyword>
<evidence type="ECO:0000256" key="3">
    <source>
        <dbReference type="ARBA" id="ARBA00023163"/>
    </source>
</evidence>
<gene>
    <name evidence="7" type="ORF">ACFOZ4_35520</name>
</gene>
<evidence type="ECO:0000256" key="1">
    <source>
        <dbReference type="ARBA" id="ARBA00023015"/>
    </source>
</evidence>
<dbReference type="InterPro" id="IPR050109">
    <property type="entry name" value="HTH-type_TetR-like_transc_reg"/>
</dbReference>
<dbReference type="InterPro" id="IPR001647">
    <property type="entry name" value="HTH_TetR"/>
</dbReference>
<accession>A0ABV8M1I5</accession>
<evidence type="ECO:0000313" key="7">
    <source>
        <dbReference type="EMBL" id="MFC4135944.1"/>
    </source>
</evidence>
<name>A0ABV8M1I5_9ACTN</name>
<dbReference type="Proteomes" id="UP001595816">
    <property type="component" value="Unassembled WGS sequence"/>
</dbReference>
<proteinExistence type="predicted"/>
<dbReference type="PRINTS" id="PR00455">
    <property type="entry name" value="HTHTETR"/>
</dbReference>
<evidence type="ECO:0000256" key="2">
    <source>
        <dbReference type="ARBA" id="ARBA00023125"/>
    </source>
</evidence>
<dbReference type="InterPro" id="IPR011075">
    <property type="entry name" value="TetR_C"/>
</dbReference>
<dbReference type="PANTHER" id="PTHR30055:SF146">
    <property type="entry name" value="HTH-TYPE TRANSCRIPTIONAL DUAL REGULATOR CECR"/>
    <property type="match status" value="1"/>
</dbReference>
<dbReference type="InterPro" id="IPR036271">
    <property type="entry name" value="Tet_transcr_reg_TetR-rel_C_sf"/>
</dbReference>
<dbReference type="Pfam" id="PF00440">
    <property type="entry name" value="TetR_N"/>
    <property type="match status" value="1"/>
</dbReference>
<feature type="domain" description="HTH tetR-type" evidence="6">
    <location>
        <begin position="19"/>
        <end position="79"/>
    </location>
</feature>
<dbReference type="PANTHER" id="PTHR30055">
    <property type="entry name" value="HTH-TYPE TRANSCRIPTIONAL REGULATOR RUTR"/>
    <property type="match status" value="1"/>
</dbReference>
<evidence type="ECO:0000256" key="5">
    <source>
        <dbReference type="SAM" id="MobiDB-lite"/>
    </source>
</evidence>
<dbReference type="SUPFAM" id="SSF48498">
    <property type="entry name" value="Tetracyclin repressor-like, C-terminal domain"/>
    <property type="match status" value="1"/>
</dbReference>
<dbReference type="PROSITE" id="PS50977">
    <property type="entry name" value="HTH_TETR_2"/>
    <property type="match status" value="1"/>
</dbReference>
<comment type="caution">
    <text evidence="7">The sequence shown here is derived from an EMBL/GenBank/DDBJ whole genome shotgun (WGS) entry which is preliminary data.</text>
</comment>
<keyword evidence="1" id="KW-0805">Transcription regulation</keyword>
<feature type="DNA-binding region" description="H-T-H motif" evidence="4">
    <location>
        <begin position="42"/>
        <end position="61"/>
    </location>
</feature>
<feature type="region of interest" description="Disordered" evidence="5">
    <location>
        <begin position="1"/>
        <end position="20"/>
    </location>
</feature>